<protein>
    <recommendedName>
        <fullName evidence="3">DNA-binding protein</fullName>
    </recommendedName>
</protein>
<comment type="caution">
    <text evidence="1">The sequence shown here is derived from an EMBL/GenBank/DDBJ whole genome shotgun (WGS) entry which is preliminary data.</text>
</comment>
<sequence>MGMGSLQSGSGELEWLGLPEFVGTAEIQRILKVGRRRVYQIIGRSGFPEPAAVLASGKVWITAEVIAWIRVNRPADLP</sequence>
<evidence type="ECO:0000313" key="1">
    <source>
        <dbReference type="EMBL" id="GIE39054.1"/>
    </source>
</evidence>
<evidence type="ECO:0008006" key="3">
    <source>
        <dbReference type="Google" id="ProtNLM"/>
    </source>
</evidence>
<evidence type="ECO:0000313" key="2">
    <source>
        <dbReference type="Proteomes" id="UP000631312"/>
    </source>
</evidence>
<gene>
    <name evidence="1" type="ORF">Alo02nite_19520</name>
</gene>
<name>A0ABQ4ADG8_9ACTN</name>
<dbReference type="Proteomes" id="UP000631312">
    <property type="component" value="Unassembled WGS sequence"/>
</dbReference>
<reference evidence="1 2" key="1">
    <citation type="submission" date="2021-01" db="EMBL/GenBank/DDBJ databases">
        <title>Whole genome shotgun sequence of Actinoplanes lobatus NBRC 12513.</title>
        <authorList>
            <person name="Komaki H."/>
            <person name="Tamura T."/>
        </authorList>
    </citation>
    <scope>NUCLEOTIDE SEQUENCE [LARGE SCALE GENOMIC DNA]</scope>
    <source>
        <strain evidence="1 2">NBRC 12513</strain>
    </source>
</reference>
<accession>A0ABQ4ADG8</accession>
<dbReference type="EMBL" id="BOMP01000031">
    <property type="protein sequence ID" value="GIE39054.1"/>
    <property type="molecule type" value="Genomic_DNA"/>
</dbReference>
<proteinExistence type="predicted"/>
<organism evidence="1 2">
    <name type="scientific">Actinoplanes lobatus</name>
    <dbReference type="NCBI Taxonomy" id="113568"/>
    <lineage>
        <taxon>Bacteria</taxon>
        <taxon>Bacillati</taxon>
        <taxon>Actinomycetota</taxon>
        <taxon>Actinomycetes</taxon>
        <taxon>Micromonosporales</taxon>
        <taxon>Micromonosporaceae</taxon>
        <taxon>Actinoplanes</taxon>
    </lineage>
</organism>
<keyword evidence="2" id="KW-1185">Reference proteome</keyword>